<keyword evidence="10" id="KW-1185">Reference proteome</keyword>
<feature type="transmembrane region" description="Helical" evidence="8">
    <location>
        <begin position="282"/>
        <end position="301"/>
    </location>
</feature>
<organism evidence="9 10">
    <name type="scientific">Paracoccus tibetensis</name>
    <dbReference type="NCBI Taxonomy" id="336292"/>
    <lineage>
        <taxon>Bacteria</taxon>
        <taxon>Pseudomonadati</taxon>
        <taxon>Pseudomonadota</taxon>
        <taxon>Alphaproteobacteria</taxon>
        <taxon>Rhodobacterales</taxon>
        <taxon>Paracoccaceae</taxon>
        <taxon>Paracoccus</taxon>
    </lineage>
</organism>
<keyword evidence="4" id="KW-0997">Cell inner membrane</keyword>
<feature type="transmembrane region" description="Helical" evidence="8">
    <location>
        <begin position="202"/>
        <end position="224"/>
    </location>
</feature>
<feature type="transmembrane region" description="Helical" evidence="8">
    <location>
        <begin position="63"/>
        <end position="81"/>
    </location>
</feature>
<feature type="transmembrane region" description="Helical" evidence="8">
    <location>
        <begin position="87"/>
        <end position="105"/>
    </location>
</feature>
<reference evidence="9 10" key="1">
    <citation type="submission" date="2016-10" db="EMBL/GenBank/DDBJ databases">
        <authorList>
            <person name="de Groot N.N."/>
        </authorList>
    </citation>
    <scope>NUCLEOTIDE SEQUENCE [LARGE SCALE GENOMIC DNA]</scope>
    <source>
        <strain evidence="9 10">CGMCC 1.8925</strain>
    </source>
</reference>
<dbReference type="Proteomes" id="UP000199502">
    <property type="component" value="Unassembled WGS sequence"/>
</dbReference>
<dbReference type="GO" id="GO:0022857">
    <property type="term" value="F:transmembrane transporter activity"/>
    <property type="evidence" value="ECO:0007669"/>
    <property type="project" value="InterPro"/>
</dbReference>
<dbReference type="EMBL" id="FMVT01000019">
    <property type="protein sequence ID" value="SCY93989.1"/>
    <property type="molecule type" value="Genomic_DNA"/>
</dbReference>
<evidence type="ECO:0000256" key="4">
    <source>
        <dbReference type="ARBA" id="ARBA00022519"/>
    </source>
</evidence>
<keyword evidence="6 8" id="KW-1133">Transmembrane helix</keyword>
<evidence type="ECO:0000313" key="9">
    <source>
        <dbReference type="EMBL" id="SCY93989.1"/>
    </source>
</evidence>
<evidence type="ECO:0000256" key="3">
    <source>
        <dbReference type="ARBA" id="ARBA00022475"/>
    </source>
</evidence>
<dbReference type="STRING" id="336292.SAMN05660710_03586"/>
<dbReference type="RefSeq" id="WP_090748017.1">
    <property type="nucleotide sequence ID" value="NZ_FMVT01000019.1"/>
</dbReference>
<dbReference type="PANTHER" id="PTHR32196:SF21">
    <property type="entry name" value="ABC TRANSPORTER PERMEASE PROTEIN YPHD-RELATED"/>
    <property type="match status" value="1"/>
</dbReference>
<accession>A0A1G5K285</accession>
<feature type="transmembrane region" description="Helical" evidence="8">
    <location>
        <begin position="152"/>
        <end position="172"/>
    </location>
</feature>
<keyword evidence="5 8" id="KW-0812">Transmembrane</keyword>
<feature type="transmembrane region" description="Helical" evidence="8">
    <location>
        <begin position="37"/>
        <end position="56"/>
    </location>
</feature>
<dbReference type="AlphaFoldDB" id="A0A1G5K285"/>
<dbReference type="CDD" id="cd06579">
    <property type="entry name" value="TM_PBP1_transp_AraH_like"/>
    <property type="match status" value="1"/>
</dbReference>
<dbReference type="Pfam" id="PF02653">
    <property type="entry name" value="BPD_transp_2"/>
    <property type="match status" value="1"/>
</dbReference>
<feature type="transmembrane region" description="Helical" evidence="8">
    <location>
        <begin position="257"/>
        <end position="276"/>
    </location>
</feature>
<evidence type="ECO:0000256" key="5">
    <source>
        <dbReference type="ARBA" id="ARBA00022692"/>
    </source>
</evidence>
<evidence type="ECO:0000313" key="10">
    <source>
        <dbReference type="Proteomes" id="UP000199502"/>
    </source>
</evidence>
<gene>
    <name evidence="9" type="ORF">SAMN05660710_03586</name>
</gene>
<evidence type="ECO:0000256" key="8">
    <source>
        <dbReference type="SAM" id="Phobius"/>
    </source>
</evidence>
<sequence>MTRDIYRLMLPVVSLAVLLAATFWLQPRAMSYFGLNLLFNLAVPIALATIAQMMIIMVNDIDLSLGAFVSLVACVAATFLTDAPLTGMLILLALVLAYAALGAVIHALDLPAIVVTLGMSFVWGGLALTILPSPGGTSPDWLRMLMTLKPPSVPMAVAASILIAVVTHLLIVRSGIGTVLRGVGGNARSVQRAGWSVLRLKALAYGLAGLFGVLAGMALVGLTTSADANIALRYTLLSIAGVILGGGEFTGGRVSPAGAVIGALTLTLAASFLNFLRLSPDWQIGAQGAVLILVLAARLLFTRRSARA</sequence>
<dbReference type="InterPro" id="IPR001851">
    <property type="entry name" value="ABC_transp_permease"/>
</dbReference>
<name>A0A1G5K285_9RHOB</name>
<feature type="transmembrane region" description="Helical" evidence="8">
    <location>
        <begin position="112"/>
        <end position="132"/>
    </location>
</feature>
<keyword evidence="3" id="KW-1003">Cell membrane</keyword>
<protein>
    <submittedName>
        <fullName evidence="9">Monosaccharide ABC transporter membrane protein, CUT2 family</fullName>
    </submittedName>
</protein>
<evidence type="ECO:0000256" key="7">
    <source>
        <dbReference type="ARBA" id="ARBA00023136"/>
    </source>
</evidence>
<comment type="subcellular location">
    <subcellularLocation>
        <location evidence="1">Cell membrane</location>
        <topology evidence="1">Multi-pass membrane protein</topology>
    </subcellularLocation>
</comment>
<keyword evidence="2" id="KW-0813">Transport</keyword>
<evidence type="ECO:0000256" key="6">
    <source>
        <dbReference type="ARBA" id="ARBA00022989"/>
    </source>
</evidence>
<proteinExistence type="predicted"/>
<dbReference type="GO" id="GO:0005886">
    <property type="term" value="C:plasma membrane"/>
    <property type="evidence" value="ECO:0007669"/>
    <property type="project" value="UniProtKB-SubCell"/>
</dbReference>
<dbReference type="PANTHER" id="PTHR32196">
    <property type="entry name" value="ABC TRANSPORTER PERMEASE PROTEIN YPHD-RELATED-RELATED"/>
    <property type="match status" value="1"/>
</dbReference>
<evidence type="ECO:0000256" key="1">
    <source>
        <dbReference type="ARBA" id="ARBA00004651"/>
    </source>
</evidence>
<evidence type="ECO:0000256" key="2">
    <source>
        <dbReference type="ARBA" id="ARBA00022448"/>
    </source>
</evidence>
<feature type="transmembrane region" description="Helical" evidence="8">
    <location>
        <begin position="5"/>
        <end position="25"/>
    </location>
</feature>
<dbReference type="OrthoDB" id="8456542at2"/>
<feature type="transmembrane region" description="Helical" evidence="8">
    <location>
        <begin position="230"/>
        <end position="250"/>
    </location>
</feature>
<keyword evidence="7 8" id="KW-0472">Membrane</keyword>